<dbReference type="FunFam" id="2.30.130.30:FF:000001">
    <property type="entry name" value="UPF0267 protein YqfB"/>
    <property type="match status" value="1"/>
</dbReference>
<dbReference type="PIRSF" id="PIRSF029143">
    <property type="entry name" value="UCP029143"/>
    <property type="match status" value="1"/>
</dbReference>
<gene>
    <name evidence="4" type="primary">yqfB</name>
    <name evidence="4" type="ORF">NCTC13032_06022</name>
</gene>
<comment type="catalytic activity">
    <reaction evidence="2">
        <text>N(4)-acetylcytosine + H2O = cytosine + acetate + H(+)</text>
        <dbReference type="Rhea" id="RHEA:62940"/>
        <dbReference type="ChEBI" id="CHEBI:15377"/>
        <dbReference type="ChEBI" id="CHEBI:15378"/>
        <dbReference type="ChEBI" id="CHEBI:16040"/>
        <dbReference type="ChEBI" id="CHEBI:30089"/>
        <dbReference type="ChEBI" id="CHEBI:146134"/>
        <dbReference type="EC" id="3.5.1.135"/>
    </reaction>
</comment>
<dbReference type="InterPro" id="IPR008314">
    <property type="entry name" value="AC4CH"/>
</dbReference>
<dbReference type="SUPFAM" id="SSF88697">
    <property type="entry name" value="PUA domain-like"/>
    <property type="match status" value="1"/>
</dbReference>
<proteinExistence type="inferred from homology"/>
<dbReference type="HAMAP" id="MF_00684">
    <property type="entry name" value="ac4C_amidohydr"/>
    <property type="match status" value="1"/>
</dbReference>
<dbReference type="CDD" id="cd06552">
    <property type="entry name" value="ASCH_yqfb_like"/>
    <property type="match status" value="1"/>
</dbReference>
<organism evidence="4 5">
    <name type="scientific">Leclercia adecarboxylata</name>
    <dbReference type="NCBI Taxonomy" id="83655"/>
    <lineage>
        <taxon>Bacteria</taxon>
        <taxon>Pseudomonadati</taxon>
        <taxon>Pseudomonadota</taxon>
        <taxon>Gammaproteobacteria</taxon>
        <taxon>Enterobacterales</taxon>
        <taxon>Enterobacteriaceae</taxon>
        <taxon>Leclercia</taxon>
    </lineage>
</organism>
<protein>
    <recommendedName>
        <fullName evidence="2">N(4)-acetylcytidine amidohydrolase</fullName>
        <shortName evidence="2">ac4C amidohydrolase</shortName>
        <ecNumber evidence="2">3.5.1.135</ecNumber>
    </recommendedName>
</protein>
<feature type="active site" description="Proton acceptor" evidence="2">
    <location>
        <position position="45"/>
    </location>
</feature>
<accession>A0A4U9IKR5</accession>
<comment type="catalytic activity">
    <reaction evidence="2">
        <text>N(4)-acetyl-2'-deoxycytidine + H2O = 2'-deoxycytidine + acetate + H(+)</text>
        <dbReference type="Rhea" id="RHEA:62936"/>
        <dbReference type="ChEBI" id="CHEBI:15377"/>
        <dbReference type="ChEBI" id="CHEBI:15378"/>
        <dbReference type="ChEBI" id="CHEBI:15698"/>
        <dbReference type="ChEBI" id="CHEBI:30089"/>
        <dbReference type="ChEBI" id="CHEBI:146133"/>
        <dbReference type="EC" id="3.5.1.135"/>
    </reaction>
</comment>
<evidence type="ECO:0000259" key="3">
    <source>
        <dbReference type="SMART" id="SM01022"/>
    </source>
</evidence>
<evidence type="ECO:0000313" key="4">
    <source>
        <dbReference type="EMBL" id="VTP77670.1"/>
    </source>
</evidence>
<evidence type="ECO:0000256" key="2">
    <source>
        <dbReference type="HAMAP-Rule" id="MF_00684"/>
    </source>
</evidence>
<evidence type="ECO:0000313" key="5">
    <source>
        <dbReference type="Proteomes" id="UP000310719"/>
    </source>
</evidence>
<dbReference type="InterPro" id="IPR007374">
    <property type="entry name" value="ASCH_domain"/>
</dbReference>
<name>A0A4U9IKR5_9ENTR</name>
<dbReference type="EMBL" id="LR590464">
    <property type="protein sequence ID" value="VTP77670.1"/>
    <property type="molecule type" value="Genomic_DNA"/>
</dbReference>
<comment type="similarity">
    <text evidence="2">Belongs to the N(4)-acetylcytidine amidohydrolase family.</text>
</comment>
<dbReference type="GO" id="GO:0016813">
    <property type="term" value="F:hydrolase activity, acting on carbon-nitrogen (but not peptide) bonds, in linear amidines"/>
    <property type="evidence" value="ECO:0007669"/>
    <property type="project" value="UniProtKB-UniRule"/>
</dbReference>
<dbReference type="NCBIfam" id="NF003443">
    <property type="entry name" value="PRK04980.1"/>
    <property type="match status" value="1"/>
</dbReference>
<dbReference type="AlphaFoldDB" id="A0A4U9IKR5"/>
<comment type="catalytic activity">
    <reaction evidence="2">
        <text>N(4)-acetylcytidine + H2O = cytidine + acetate + H(+)</text>
        <dbReference type="Rhea" id="RHEA:62932"/>
        <dbReference type="ChEBI" id="CHEBI:15377"/>
        <dbReference type="ChEBI" id="CHEBI:15378"/>
        <dbReference type="ChEBI" id="CHEBI:17562"/>
        <dbReference type="ChEBI" id="CHEBI:30089"/>
        <dbReference type="ChEBI" id="CHEBI:70989"/>
        <dbReference type="EC" id="3.5.1.135"/>
    </reaction>
</comment>
<feature type="active site" description="Nucleophile" evidence="2">
    <location>
        <position position="48"/>
    </location>
</feature>
<dbReference type="EC" id="3.5.1.135" evidence="2"/>
<comment type="function">
    <text evidence="2">Catalyzes the hydrolysis of N(4)-acetylcytidine (ac4C).</text>
</comment>
<dbReference type="InterPro" id="IPR015947">
    <property type="entry name" value="PUA-like_sf"/>
</dbReference>
<reference evidence="4 5" key="1">
    <citation type="submission" date="2019-05" db="EMBL/GenBank/DDBJ databases">
        <authorList>
            <consortium name="Pathogen Informatics"/>
        </authorList>
    </citation>
    <scope>NUCLEOTIDE SEQUENCE [LARGE SCALE GENOMIC DNA]</scope>
    <source>
        <strain evidence="4 5">NCTC13032</strain>
    </source>
</reference>
<sequence length="127" mass="14588">MAEWENMLTVAKLTHQTSSSGNNNMQPNDITFFQRFQDDILAGRKTITIRDESEAHFKAGDVLRVGRYEDDGYFCTIEVTGTSTVTLDTLTEKHAQQENMTLGELKRVIAEIYPNQRQFYVIDFKCV</sequence>
<dbReference type="Pfam" id="PF04266">
    <property type="entry name" value="ASCH"/>
    <property type="match status" value="1"/>
</dbReference>
<feature type="domain" description="ASCH" evidence="3">
    <location>
        <begin position="30"/>
        <end position="126"/>
    </location>
</feature>
<dbReference type="PANTHER" id="PTHR38088:SF2">
    <property type="entry name" value="UCP029143 FAMILY PROTEIN"/>
    <property type="match status" value="1"/>
</dbReference>
<dbReference type="GO" id="GO:0005829">
    <property type="term" value="C:cytosol"/>
    <property type="evidence" value="ECO:0007669"/>
    <property type="project" value="TreeGrafter"/>
</dbReference>
<feature type="active site" description="Proton donor" evidence="2">
    <location>
        <position position="98"/>
    </location>
</feature>
<dbReference type="Proteomes" id="UP000310719">
    <property type="component" value="Chromosome"/>
</dbReference>
<keyword evidence="1 2" id="KW-0378">Hydrolase</keyword>
<dbReference type="Gene3D" id="2.30.130.30">
    <property type="entry name" value="Hypothetical protein"/>
    <property type="match status" value="1"/>
</dbReference>
<dbReference type="PANTHER" id="PTHR38088">
    <property type="entry name" value="UCP029143 FAMILY PROTEIN"/>
    <property type="match status" value="1"/>
</dbReference>
<dbReference type="STRING" id="83655.APT61_04165"/>
<dbReference type="SMART" id="SM01022">
    <property type="entry name" value="ASCH"/>
    <property type="match status" value="1"/>
</dbReference>
<evidence type="ECO:0000256" key="1">
    <source>
        <dbReference type="ARBA" id="ARBA00022801"/>
    </source>
</evidence>